<dbReference type="SUPFAM" id="SSF55874">
    <property type="entry name" value="ATPase domain of HSP90 chaperone/DNA topoisomerase II/histidine kinase"/>
    <property type="match status" value="1"/>
</dbReference>
<dbReference type="SMART" id="SM00100">
    <property type="entry name" value="cNMP"/>
    <property type="match status" value="1"/>
</dbReference>
<dbReference type="CDD" id="cd00038">
    <property type="entry name" value="CAP_ED"/>
    <property type="match status" value="1"/>
</dbReference>
<dbReference type="Pfam" id="PF02518">
    <property type="entry name" value="HATPase_c"/>
    <property type="match status" value="1"/>
</dbReference>
<name>A0ABQ2ECN5_9ACTN</name>
<dbReference type="PANTHER" id="PTHR43065">
    <property type="entry name" value="SENSOR HISTIDINE KINASE"/>
    <property type="match status" value="1"/>
</dbReference>
<dbReference type="Proteomes" id="UP000660265">
    <property type="component" value="Unassembled WGS sequence"/>
</dbReference>
<evidence type="ECO:0000256" key="2">
    <source>
        <dbReference type="ARBA" id="ARBA00012438"/>
    </source>
</evidence>
<dbReference type="InterPro" id="IPR003594">
    <property type="entry name" value="HATPase_dom"/>
</dbReference>
<feature type="domain" description="Histidine kinase" evidence="7">
    <location>
        <begin position="302"/>
        <end position="474"/>
    </location>
</feature>
<comment type="catalytic activity">
    <reaction evidence="1">
        <text>ATP + protein L-histidine = ADP + protein N-phospho-L-histidine.</text>
        <dbReference type="EC" id="2.7.13.3"/>
    </reaction>
</comment>
<organism evidence="8 9">
    <name type="scientific">Streptomyces camponoticapitis</name>
    <dbReference type="NCBI Taxonomy" id="1616125"/>
    <lineage>
        <taxon>Bacteria</taxon>
        <taxon>Bacillati</taxon>
        <taxon>Actinomycetota</taxon>
        <taxon>Actinomycetes</taxon>
        <taxon>Kitasatosporales</taxon>
        <taxon>Streptomycetaceae</taxon>
        <taxon>Streptomyces</taxon>
    </lineage>
</organism>
<keyword evidence="9" id="KW-1185">Reference proteome</keyword>
<keyword evidence="4" id="KW-0902">Two-component regulatory system</keyword>
<dbReference type="Gene3D" id="2.60.120.10">
    <property type="entry name" value="Jelly Rolls"/>
    <property type="match status" value="1"/>
</dbReference>
<evidence type="ECO:0000313" key="8">
    <source>
        <dbReference type="EMBL" id="GGK06432.1"/>
    </source>
</evidence>
<protein>
    <recommendedName>
        <fullName evidence="2">histidine kinase</fullName>
        <ecNumber evidence="2">2.7.13.3</ecNumber>
    </recommendedName>
</protein>
<dbReference type="InterPro" id="IPR036890">
    <property type="entry name" value="HATPase_C_sf"/>
</dbReference>
<keyword evidence="3 8" id="KW-0808">Transferase</keyword>
<feature type="domain" description="Cyclic nucleotide-binding" evidence="6">
    <location>
        <begin position="19"/>
        <end position="122"/>
    </location>
</feature>
<dbReference type="InterPro" id="IPR005467">
    <property type="entry name" value="His_kinase_dom"/>
</dbReference>
<dbReference type="SUPFAM" id="SSF51206">
    <property type="entry name" value="cAMP-binding domain-like"/>
    <property type="match status" value="1"/>
</dbReference>
<evidence type="ECO:0000256" key="1">
    <source>
        <dbReference type="ARBA" id="ARBA00000085"/>
    </source>
</evidence>
<dbReference type="EC" id="2.7.13.3" evidence="2"/>
<dbReference type="EMBL" id="BMMV01000013">
    <property type="protein sequence ID" value="GGK06432.1"/>
    <property type="molecule type" value="Genomic_DNA"/>
</dbReference>
<comment type="caution">
    <text evidence="8">The sequence shown here is derived from an EMBL/GenBank/DDBJ whole genome shotgun (WGS) entry which is preliminary data.</text>
</comment>
<dbReference type="InterPro" id="IPR018490">
    <property type="entry name" value="cNMP-bd_dom_sf"/>
</dbReference>
<evidence type="ECO:0000256" key="5">
    <source>
        <dbReference type="SAM" id="MobiDB-lite"/>
    </source>
</evidence>
<evidence type="ECO:0000259" key="6">
    <source>
        <dbReference type="PROSITE" id="PS50042"/>
    </source>
</evidence>
<proteinExistence type="predicted"/>
<feature type="region of interest" description="Disordered" evidence="5">
    <location>
        <begin position="473"/>
        <end position="514"/>
    </location>
</feature>
<dbReference type="SMART" id="SM00387">
    <property type="entry name" value="HATPase_c"/>
    <property type="match status" value="1"/>
</dbReference>
<dbReference type="RefSeq" id="WP_189109111.1">
    <property type="nucleotide sequence ID" value="NZ_BMMV01000013.1"/>
</dbReference>
<dbReference type="PANTHER" id="PTHR43065:SF48">
    <property type="entry name" value="HISTIDINE KINASE"/>
    <property type="match status" value="1"/>
</dbReference>
<dbReference type="GO" id="GO:0016301">
    <property type="term" value="F:kinase activity"/>
    <property type="evidence" value="ECO:0007669"/>
    <property type="project" value="UniProtKB-KW"/>
</dbReference>
<dbReference type="Gene3D" id="3.30.565.10">
    <property type="entry name" value="Histidine kinase-like ATPase, C-terminal domain"/>
    <property type="match status" value="1"/>
</dbReference>
<accession>A0ABQ2ECN5</accession>
<evidence type="ECO:0000313" key="9">
    <source>
        <dbReference type="Proteomes" id="UP000660265"/>
    </source>
</evidence>
<dbReference type="InterPro" id="IPR014710">
    <property type="entry name" value="RmlC-like_jellyroll"/>
</dbReference>
<dbReference type="InterPro" id="IPR004358">
    <property type="entry name" value="Sig_transdc_His_kin-like_C"/>
</dbReference>
<reference evidence="9" key="1">
    <citation type="journal article" date="2019" name="Int. J. Syst. Evol. Microbiol.">
        <title>The Global Catalogue of Microorganisms (GCM) 10K type strain sequencing project: providing services to taxonomists for standard genome sequencing and annotation.</title>
        <authorList>
            <consortium name="The Broad Institute Genomics Platform"/>
            <consortium name="The Broad Institute Genome Sequencing Center for Infectious Disease"/>
            <person name="Wu L."/>
            <person name="Ma J."/>
        </authorList>
    </citation>
    <scope>NUCLEOTIDE SEQUENCE [LARGE SCALE GENOMIC DNA]</scope>
    <source>
        <strain evidence="9">CGMCC 4.7275</strain>
    </source>
</reference>
<dbReference type="PRINTS" id="PR00344">
    <property type="entry name" value="BCTRLSENSOR"/>
</dbReference>
<gene>
    <name evidence="8" type="ORF">GCM10011583_42630</name>
</gene>
<sequence>MTTSSEDRLTPDQLRTLFLFEALSLEQLDWLADRGRVERRDAGEVVYREGEPATCFYVLLSGALSLHRVLHGDDVEVNRTDQRGVYSGATRAYLGDRVEQTYPHTMRAVSDAEFFILPADEFAWAVRTWFPMALHLLEGLFFGTRAANAIVNERERLLALASLSAGLTHELNNPAAAALRATAGLRERVTGMRHKLAMIADGRVDGAGLHRLVGLQDDAVTKAAAGVSMTAMEAADAEDTVSDWLEEHDVARAWDLAPSLVAAGIGVEWLEGAARTVGSEHLDAAVRWITYTIDTELMMGEIDDSVERISDLIGAARQYSQLDRSPLQIVDVHALLDATLTMLQAKIPKSVRVVREFDRGLPSIPAYGAELNQVWTNLIVNALDAMPDGGTLTLTTWREDERLLVEIADNGVGISDEVRPRIFEPFFTTKQVGEGTGLGLDISYRIVVNKHHGDLRVSSRPGDTRFQVCLPIEQESSGQVAEQGSSGRGAPEQGSTGQAPEAPGQRSGNGQPSS</sequence>
<evidence type="ECO:0000259" key="7">
    <source>
        <dbReference type="PROSITE" id="PS50109"/>
    </source>
</evidence>
<dbReference type="InterPro" id="IPR000595">
    <property type="entry name" value="cNMP-bd_dom"/>
</dbReference>
<keyword evidence="3 8" id="KW-0418">Kinase</keyword>
<feature type="compositionally biased region" description="Polar residues" evidence="5">
    <location>
        <begin position="474"/>
        <end position="485"/>
    </location>
</feature>
<dbReference type="Gene3D" id="1.10.287.130">
    <property type="match status" value="1"/>
</dbReference>
<dbReference type="Pfam" id="PF00027">
    <property type="entry name" value="cNMP_binding"/>
    <property type="match status" value="1"/>
</dbReference>
<dbReference type="PROSITE" id="PS50109">
    <property type="entry name" value="HIS_KIN"/>
    <property type="match status" value="1"/>
</dbReference>
<dbReference type="PROSITE" id="PS50042">
    <property type="entry name" value="CNMP_BINDING_3"/>
    <property type="match status" value="1"/>
</dbReference>
<evidence type="ECO:0000256" key="4">
    <source>
        <dbReference type="ARBA" id="ARBA00023012"/>
    </source>
</evidence>
<evidence type="ECO:0000256" key="3">
    <source>
        <dbReference type="ARBA" id="ARBA00022777"/>
    </source>
</evidence>